<evidence type="ECO:0000313" key="3">
    <source>
        <dbReference type="EMBL" id="CDW25576.1"/>
    </source>
</evidence>
<protein>
    <submittedName>
        <fullName evidence="3">Cell surface protein chaoptin [Tribolium castaneum]</fullName>
    </submittedName>
</protein>
<dbReference type="Pfam" id="PF13855">
    <property type="entry name" value="LRR_8"/>
    <property type="match status" value="8"/>
</dbReference>
<dbReference type="EMBL" id="HACA01008215">
    <property type="protein sequence ID" value="CDW25576.1"/>
    <property type="molecule type" value="Transcribed_RNA"/>
</dbReference>
<keyword evidence="2" id="KW-0677">Repeat</keyword>
<proteinExistence type="predicted"/>
<dbReference type="FunFam" id="3.80.10.10:FF:001164">
    <property type="entry name" value="GH01279p"/>
    <property type="match status" value="1"/>
</dbReference>
<gene>
    <name evidence="3" type="primary">Chp</name>
</gene>
<dbReference type="InterPro" id="IPR032675">
    <property type="entry name" value="LRR_dom_sf"/>
</dbReference>
<dbReference type="PANTHER" id="PTHR45617">
    <property type="entry name" value="LEUCINE RICH REPEAT FAMILY PROTEIN"/>
    <property type="match status" value="1"/>
</dbReference>
<dbReference type="Pfam" id="PF00560">
    <property type="entry name" value="LRR_1"/>
    <property type="match status" value="1"/>
</dbReference>
<dbReference type="OrthoDB" id="1111193at2759"/>
<evidence type="ECO:0000256" key="2">
    <source>
        <dbReference type="ARBA" id="ARBA00022737"/>
    </source>
</evidence>
<dbReference type="PRINTS" id="PR00019">
    <property type="entry name" value="LEURICHRPT"/>
</dbReference>
<reference evidence="3" key="1">
    <citation type="submission" date="2014-05" db="EMBL/GenBank/DDBJ databases">
        <authorList>
            <person name="Chronopoulou M."/>
        </authorList>
    </citation>
    <scope>NUCLEOTIDE SEQUENCE</scope>
    <source>
        <tissue evidence="3">Whole organism</tissue>
    </source>
</reference>
<dbReference type="InterPro" id="IPR001611">
    <property type="entry name" value="Leu-rich_rpt"/>
</dbReference>
<dbReference type="SMART" id="SM00365">
    <property type="entry name" value="LRR_SD22"/>
    <property type="match status" value="14"/>
</dbReference>
<evidence type="ECO:0000256" key="1">
    <source>
        <dbReference type="ARBA" id="ARBA00022614"/>
    </source>
</evidence>
<organism evidence="3">
    <name type="scientific">Lepeophtheirus salmonis</name>
    <name type="common">Salmon louse</name>
    <name type="synonym">Caligus salmonis</name>
    <dbReference type="NCBI Taxonomy" id="72036"/>
    <lineage>
        <taxon>Eukaryota</taxon>
        <taxon>Metazoa</taxon>
        <taxon>Ecdysozoa</taxon>
        <taxon>Arthropoda</taxon>
        <taxon>Crustacea</taxon>
        <taxon>Multicrustacea</taxon>
        <taxon>Hexanauplia</taxon>
        <taxon>Copepoda</taxon>
        <taxon>Siphonostomatoida</taxon>
        <taxon>Caligidae</taxon>
        <taxon>Lepeophtheirus</taxon>
    </lineage>
</organism>
<dbReference type="SMART" id="SM00364">
    <property type="entry name" value="LRR_BAC"/>
    <property type="match status" value="8"/>
</dbReference>
<dbReference type="SUPFAM" id="SSF52058">
    <property type="entry name" value="L domain-like"/>
    <property type="match status" value="3"/>
</dbReference>
<dbReference type="SMART" id="SM00369">
    <property type="entry name" value="LRR_TYP"/>
    <property type="match status" value="26"/>
</dbReference>
<dbReference type="PROSITE" id="PS51450">
    <property type="entry name" value="LRR"/>
    <property type="match status" value="11"/>
</dbReference>
<keyword evidence="1" id="KW-0433">Leucine-rich repeat</keyword>
<dbReference type="Gene3D" id="3.80.10.10">
    <property type="entry name" value="Ribonuclease Inhibitor"/>
    <property type="match status" value="7"/>
</dbReference>
<dbReference type="AlphaFoldDB" id="A0A0K2TJ78"/>
<dbReference type="InterPro" id="IPR003591">
    <property type="entry name" value="Leu-rich_rpt_typical-subtyp"/>
</dbReference>
<dbReference type="PANTHER" id="PTHR45617:SF170">
    <property type="entry name" value="MIP14966P"/>
    <property type="match status" value="1"/>
</dbReference>
<accession>A0A0K2TJ78</accession>
<feature type="non-terminal residue" evidence="3">
    <location>
        <position position="1"/>
    </location>
</feature>
<sequence length="1130" mass="126600">ELLREDLKSLTNSLKTLDLSGNCLTSVPEGIFWDLQRLVSLDLSRNNIIQIHSMAFQNGVPLLAEIYLSGNLLGKIPFVSLNHIKSLQILDLSKNRIEEIQDEFFEGSLKLDELNLDYNYLGPLKAGSFENFESINYTRLQGNPIGSIEEDTFSNIKIKYLFLRDASLEELLPKAFKGLEKSLEVLDLSANSLKEIPDDIFEDHDYLRKLVLSENHLVSFSPNASGCRFNVVDLDLIGPDNGFTPLEEYGLVQTLRVLGMSRIGDEKSGDLKSETFEAFVPGLEILDLRSSGLKSISKDAFSHVTSVSFLDLSDNKINSISEEAFHGMGSSLQKLRISNALYFTSLPNSAFSEMSELKILDLSNNHIRNLPLDSFHKMSKLTHLLLQDNEISSFKRGTFHSQANPRLKVLNLNFNQIEHVPYDTFRFAELQHLLLSDNLIKKIDGKSFVEMTDLIDLNLAGNAIEGLEDETFQNLHSLENLDISYNHLKTLNFRAFDSLGTLSNLRIDVSHNALGEEGQELYDLRKNGSIAEVPWSEASSSSSLSSSSSNIASLDLSYNNFTALRPGYFYSLQNGLKVLNLSCNSLEYLDGISGLRQLRILDLSHNKICELDPRVFIASERLQMLSLRSNGLKDIHSALFNNHLRLYMLDLSLNELDSLPATLFQRTSLEIFKVSQNHLTEIPVQALNPVQSTLKHLDLSSNRITTISDSQLSQIHLLVTLDLSRNLISIIDDKAFCCLPNLVYLNLGRNPIKTLNADLFHGVKNTLETLNIANASLTLLPKFQLHKLKHLNVSGNQLTFVPLNNLANLSQVNKLDLSYNELTSPPSSAWQYMHHLNELSLRGNPISKVLNDSFVGLTRLESLDISRIHPEEYQNGAFGSMPNLRVLKMTLSGEEKDLNLAQLLRTNLALSHLQFHFSSSSNGKDLLKNELQDTLSLRLSEISLEGDKIHQIHPTAFKFLRSKTLTLRVFGRESTTLNSDLFDNLGSVQNLTLDLTPPPGYKDIAAVTKNEISIGNPVSSYTPRNPSGVFLENLHLGQNSYVCSCKGIGWAEKWLRRWREQFCGPEESNFPDVCSKTLKDFREAKCSGSDSSVMEALRKKLECEEFNGGSVPSLSILSSVMVAFCATLFV</sequence>
<name>A0A0K2TJ78_LEPSM</name>